<proteinExistence type="predicted"/>
<reference evidence="2" key="1">
    <citation type="thesis" date="2021" institute="BYU ScholarsArchive" country="Provo, UT, USA">
        <title>Applications of and Algorithms for Genome Assembly and Genomic Analyses with an Emphasis on Marine Teleosts.</title>
        <authorList>
            <person name="Pickett B.D."/>
        </authorList>
    </citation>
    <scope>NUCLEOTIDE SEQUENCE</scope>
    <source>
        <strain evidence="2">HI-2016</strain>
    </source>
</reference>
<gene>
    <name evidence="2" type="ORF">JZ751_021384</name>
</gene>
<dbReference type="AlphaFoldDB" id="A0A8T2NSG4"/>
<sequence length="119" mass="13758">MTEKTEKSHPHLQAKQRKTAARAPDTATLSTAPGHSKSAESDAAPERGEEKTDEKFRTEMKQPLYQKPSKADRDRLHRTSNLLTVWGKKLNRKKQTNSWPLGYLWQRALYIFTLQMGHR</sequence>
<feature type="compositionally biased region" description="Basic and acidic residues" evidence="1">
    <location>
        <begin position="37"/>
        <end position="60"/>
    </location>
</feature>
<protein>
    <submittedName>
        <fullName evidence="2">Uncharacterized protein</fullName>
    </submittedName>
</protein>
<name>A0A8T2NSG4_9TELE</name>
<dbReference type="Proteomes" id="UP000824540">
    <property type="component" value="Unassembled WGS sequence"/>
</dbReference>
<feature type="compositionally biased region" description="Basic residues" evidence="1">
    <location>
        <begin position="10"/>
        <end position="20"/>
    </location>
</feature>
<dbReference type="EMBL" id="JAFBMS010000042">
    <property type="protein sequence ID" value="KAG9340562.1"/>
    <property type="molecule type" value="Genomic_DNA"/>
</dbReference>
<organism evidence="2 3">
    <name type="scientific">Albula glossodonta</name>
    <name type="common">roundjaw bonefish</name>
    <dbReference type="NCBI Taxonomy" id="121402"/>
    <lineage>
        <taxon>Eukaryota</taxon>
        <taxon>Metazoa</taxon>
        <taxon>Chordata</taxon>
        <taxon>Craniata</taxon>
        <taxon>Vertebrata</taxon>
        <taxon>Euteleostomi</taxon>
        <taxon>Actinopterygii</taxon>
        <taxon>Neopterygii</taxon>
        <taxon>Teleostei</taxon>
        <taxon>Albuliformes</taxon>
        <taxon>Albulidae</taxon>
        <taxon>Albula</taxon>
    </lineage>
</organism>
<accession>A0A8T2NSG4</accession>
<keyword evidence="3" id="KW-1185">Reference proteome</keyword>
<evidence type="ECO:0000313" key="2">
    <source>
        <dbReference type="EMBL" id="KAG9340562.1"/>
    </source>
</evidence>
<evidence type="ECO:0000313" key="3">
    <source>
        <dbReference type="Proteomes" id="UP000824540"/>
    </source>
</evidence>
<comment type="caution">
    <text evidence="2">The sequence shown here is derived from an EMBL/GenBank/DDBJ whole genome shotgun (WGS) entry which is preliminary data.</text>
</comment>
<evidence type="ECO:0000256" key="1">
    <source>
        <dbReference type="SAM" id="MobiDB-lite"/>
    </source>
</evidence>
<feature type="region of interest" description="Disordered" evidence="1">
    <location>
        <begin position="1"/>
        <end position="81"/>
    </location>
</feature>